<reference evidence="2 3" key="1">
    <citation type="submission" date="2021-06" db="EMBL/GenBank/DDBJ databases">
        <authorList>
            <person name="Palmer J.M."/>
        </authorList>
    </citation>
    <scope>NUCLEOTIDE SEQUENCE [LARGE SCALE GENOMIC DNA]</scope>
    <source>
        <strain evidence="2 3">AS_MEX2019</strain>
        <tissue evidence="2">Muscle</tissue>
    </source>
</reference>
<accession>A0ABV1A425</accession>
<keyword evidence="3" id="KW-1185">Reference proteome</keyword>
<evidence type="ECO:0000256" key="1">
    <source>
        <dbReference type="SAM" id="MobiDB-lite"/>
    </source>
</evidence>
<gene>
    <name evidence="2" type="ORF">AMECASPLE_032155</name>
</gene>
<evidence type="ECO:0000313" key="2">
    <source>
        <dbReference type="EMBL" id="MEQ2312545.1"/>
    </source>
</evidence>
<proteinExistence type="predicted"/>
<sequence length="150" mass="16270">MLGNYLAAFHKSGTEAVGEWTLSTKENRRNLPMGPSREYGEGIQEVPVPSSTRLSTEAQHGFQAHGFTSDQSSPLAPTPNPIPGPVLEGFMDEPPLHSDPVPGFVQGGLMDEPPPHPNPVLVLFRRGPKPSRPHTLVEHLVQINTQLTDA</sequence>
<comment type="caution">
    <text evidence="2">The sequence shown here is derived from an EMBL/GenBank/DDBJ whole genome shotgun (WGS) entry which is preliminary data.</text>
</comment>
<protein>
    <submittedName>
        <fullName evidence="2">Uncharacterized protein</fullName>
    </submittedName>
</protein>
<dbReference type="Proteomes" id="UP001469553">
    <property type="component" value="Unassembled WGS sequence"/>
</dbReference>
<dbReference type="EMBL" id="JAHRIP010079352">
    <property type="protein sequence ID" value="MEQ2312545.1"/>
    <property type="molecule type" value="Genomic_DNA"/>
</dbReference>
<name>A0ABV1A425_9TELE</name>
<evidence type="ECO:0000313" key="3">
    <source>
        <dbReference type="Proteomes" id="UP001469553"/>
    </source>
</evidence>
<feature type="compositionally biased region" description="Polar residues" evidence="1">
    <location>
        <begin position="66"/>
        <end position="75"/>
    </location>
</feature>
<organism evidence="2 3">
    <name type="scientific">Ameca splendens</name>
    <dbReference type="NCBI Taxonomy" id="208324"/>
    <lineage>
        <taxon>Eukaryota</taxon>
        <taxon>Metazoa</taxon>
        <taxon>Chordata</taxon>
        <taxon>Craniata</taxon>
        <taxon>Vertebrata</taxon>
        <taxon>Euteleostomi</taxon>
        <taxon>Actinopterygii</taxon>
        <taxon>Neopterygii</taxon>
        <taxon>Teleostei</taxon>
        <taxon>Neoteleostei</taxon>
        <taxon>Acanthomorphata</taxon>
        <taxon>Ovalentaria</taxon>
        <taxon>Atherinomorphae</taxon>
        <taxon>Cyprinodontiformes</taxon>
        <taxon>Goodeidae</taxon>
        <taxon>Ameca</taxon>
    </lineage>
</organism>
<feature type="compositionally biased region" description="Polar residues" evidence="1">
    <location>
        <begin position="49"/>
        <end position="58"/>
    </location>
</feature>
<feature type="region of interest" description="Disordered" evidence="1">
    <location>
        <begin position="21"/>
        <end position="113"/>
    </location>
</feature>